<dbReference type="EMBL" id="JAROKS010000024">
    <property type="protein sequence ID" value="KAK1786567.1"/>
    <property type="molecule type" value="Genomic_DNA"/>
</dbReference>
<name>A0AAD8YSS0_9TELE</name>
<comment type="caution">
    <text evidence="1">The sequence shown here is derived from an EMBL/GenBank/DDBJ whole genome shotgun (WGS) entry which is preliminary data.</text>
</comment>
<evidence type="ECO:0000313" key="2">
    <source>
        <dbReference type="Proteomes" id="UP001239994"/>
    </source>
</evidence>
<organism evidence="1 2">
    <name type="scientific">Electrophorus voltai</name>
    <dbReference type="NCBI Taxonomy" id="2609070"/>
    <lineage>
        <taxon>Eukaryota</taxon>
        <taxon>Metazoa</taxon>
        <taxon>Chordata</taxon>
        <taxon>Craniata</taxon>
        <taxon>Vertebrata</taxon>
        <taxon>Euteleostomi</taxon>
        <taxon>Actinopterygii</taxon>
        <taxon>Neopterygii</taxon>
        <taxon>Teleostei</taxon>
        <taxon>Ostariophysi</taxon>
        <taxon>Gymnotiformes</taxon>
        <taxon>Gymnotoidei</taxon>
        <taxon>Gymnotidae</taxon>
        <taxon>Electrophorus</taxon>
    </lineage>
</organism>
<evidence type="ECO:0008006" key="3">
    <source>
        <dbReference type="Google" id="ProtNLM"/>
    </source>
</evidence>
<reference evidence="1" key="1">
    <citation type="submission" date="2023-03" db="EMBL/GenBank/DDBJ databases">
        <title>Electrophorus voltai genome.</title>
        <authorList>
            <person name="Bian C."/>
        </authorList>
    </citation>
    <scope>NUCLEOTIDE SEQUENCE</scope>
    <source>
        <strain evidence="1">CB-2022</strain>
        <tissue evidence="1">Muscle</tissue>
    </source>
</reference>
<keyword evidence="2" id="KW-1185">Reference proteome</keyword>
<dbReference type="PANTHER" id="PTHR46888">
    <property type="entry name" value="ZINC KNUCKLE DOMAINCONTAINING PROTEIN-RELATED"/>
    <property type="match status" value="1"/>
</dbReference>
<sequence>MASFELTEFVICPSLEQFDKGCKVDLLLIVDFFDVEVPRTAPKRDIKLVLESCLVRDGILPETGSPMGVAMGSAQCLPVAEAADESEAGLRIDPTMSLFPGVDHMLAVELKELELEINKQECETELLRVKAVQIEVDKEMMLMRMSMGPVRPVPLPQKLASPMPASPPREFVPVPKPRSPRVALVPTNYTPAADNFDASHQIGLVPVFRENEVDAYFPIFERIATSLRRPKDLWLLMLQCKLVDKAQEVCSLLTLTQSSDYEVVKYTVLRAYELDPEAYRQNFRWLVKTPNQTFTEFAREKLCCLKDVQPVVLSRFMN</sequence>
<protein>
    <recommendedName>
        <fullName evidence="3">SCAN box domain-containing protein</fullName>
    </recommendedName>
</protein>
<evidence type="ECO:0000313" key="1">
    <source>
        <dbReference type="EMBL" id="KAK1786567.1"/>
    </source>
</evidence>
<dbReference type="Proteomes" id="UP001239994">
    <property type="component" value="Unassembled WGS sequence"/>
</dbReference>
<dbReference type="AlphaFoldDB" id="A0AAD8YSS0"/>
<gene>
    <name evidence="1" type="ORF">P4O66_003016</name>
</gene>
<proteinExistence type="predicted"/>
<accession>A0AAD8YSS0</accession>
<dbReference type="PANTHER" id="PTHR46888:SF13">
    <property type="entry name" value="RIBONUCLEASE H"/>
    <property type="match status" value="1"/>
</dbReference>